<dbReference type="GO" id="GO:0005930">
    <property type="term" value="C:axoneme"/>
    <property type="evidence" value="ECO:0007669"/>
    <property type="project" value="UniProtKB-SubCell"/>
</dbReference>
<feature type="region of interest" description="Disordered" evidence="2">
    <location>
        <begin position="1"/>
        <end position="50"/>
    </location>
</feature>
<comment type="caution">
    <text evidence="3">The sequence shown here is derived from an EMBL/GenBank/DDBJ whole genome shotgun (WGS) entry which is preliminary data.</text>
</comment>
<reference evidence="3 4" key="1">
    <citation type="journal article" date="2024" name="Nat. Commun.">
        <title>Phylogenomics reveals the evolutionary origins of lichenization in chlorophyte algae.</title>
        <authorList>
            <person name="Puginier C."/>
            <person name="Libourel C."/>
            <person name="Otte J."/>
            <person name="Skaloud P."/>
            <person name="Haon M."/>
            <person name="Grisel S."/>
            <person name="Petersen M."/>
            <person name="Berrin J.G."/>
            <person name="Delaux P.M."/>
            <person name="Dal Grande F."/>
            <person name="Keller J."/>
        </authorList>
    </citation>
    <scope>NUCLEOTIDE SEQUENCE [LARGE SCALE GENOMIC DNA]</scope>
    <source>
        <strain evidence="3 4">SAG 2036</strain>
    </source>
</reference>
<protein>
    <recommendedName>
        <fullName evidence="5">F-box domain-containing protein</fullName>
    </recommendedName>
</protein>
<dbReference type="InterPro" id="IPR032675">
    <property type="entry name" value="LRR_dom_sf"/>
</dbReference>
<evidence type="ECO:0000313" key="3">
    <source>
        <dbReference type="EMBL" id="KAK9802633.1"/>
    </source>
</evidence>
<dbReference type="EMBL" id="JALJOQ010000070">
    <property type="protein sequence ID" value="KAK9802633.1"/>
    <property type="molecule type" value="Genomic_DNA"/>
</dbReference>
<dbReference type="InterPro" id="IPR036047">
    <property type="entry name" value="F-box-like_dom_sf"/>
</dbReference>
<feature type="compositionally biased region" description="Acidic residues" evidence="2">
    <location>
        <begin position="331"/>
        <end position="350"/>
    </location>
</feature>
<dbReference type="SUPFAM" id="SSF81383">
    <property type="entry name" value="F-box domain"/>
    <property type="match status" value="1"/>
</dbReference>
<proteinExistence type="predicted"/>
<gene>
    <name evidence="3" type="ORF">WJX73_008102</name>
</gene>
<dbReference type="Gene3D" id="3.80.10.10">
    <property type="entry name" value="Ribonuclease Inhibitor"/>
    <property type="match status" value="1"/>
</dbReference>
<organism evidence="3 4">
    <name type="scientific">Symbiochloris irregularis</name>
    <dbReference type="NCBI Taxonomy" id="706552"/>
    <lineage>
        <taxon>Eukaryota</taxon>
        <taxon>Viridiplantae</taxon>
        <taxon>Chlorophyta</taxon>
        <taxon>core chlorophytes</taxon>
        <taxon>Trebouxiophyceae</taxon>
        <taxon>Trebouxiales</taxon>
        <taxon>Trebouxiaceae</taxon>
        <taxon>Symbiochloris</taxon>
    </lineage>
</organism>
<evidence type="ECO:0000256" key="1">
    <source>
        <dbReference type="ARBA" id="ARBA00004430"/>
    </source>
</evidence>
<sequence length="455" mass="50227">MSLSKKTRGTAAASCGQGAATSSTRGGADETPTESARLRHTRRAGNLSSDSRDRLDQMSWAFLPGDVLQVVCDCLSSQGDRASCRLVCSSWSKQVLHGAKHLHIRADMTQECVAFLTTKLPSLRNLTLWRIGDLSLVQPLTGLTSLTLGSRNMRIEDFTPLAALPKLTKLDMEGIHLAQRLYFDSLTQLKNKWVSDLASIFPGAVRANPAFQLQSLCLSIPMEKDYMPLTCLTGLRLLAITGSRGLCKLFGALQPLTNLQVLSVAGAEQKWVPGMGHAEDTWTMVLEALLCRHSLLQVLDVRHSHIRNQRKLLALPALRLLVTDAKHGPDLDEDSSEEDSGDSDDPDRAEDDSRWDLLRHKDLSETVQMTKYKQKRLGAMILHKTAGLPADAHLMDEADLQLLDDSWIAHVRYSVLDPLPSFGKAGSNDGSSDEDESEDDSEGWYTDEDDGYLDY</sequence>
<feature type="compositionally biased region" description="Acidic residues" evidence="2">
    <location>
        <begin position="431"/>
        <end position="455"/>
    </location>
</feature>
<dbReference type="AlphaFoldDB" id="A0AAW1P116"/>
<comment type="subcellular location">
    <subcellularLocation>
        <location evidence="1">Cytoplasm</location>
        <location evidence="1">Cytoskeleton</location>
        <location evidence="1">Cilium axoneme</location>
    </subcellularLocation>
</comment>
<evidence type="ECO:0008006" key="5">
    <source>
        <dbReference type="Google" id="ProtNLM"/>
    </source>
</evidence>
<keyword evidence="4" id="KW-1185">Reference proteome</keyword>
<feature type="region of interest" description="Disordered" evidence="2">
    <location>
        <begin position="419"/>
        <end position="455"/>
    </location>
</feature>
<feature type="region of interest" description="Disordered" evidence="2">
    <location>
        <begin position="328"/>
        <end position="356"/>
    </location>
</feature>
<accession>A0AAW1P116</accession>
<dbReference type="SUPFAM" id="SSF52047">
    <property type="entry name" value="RNI-like"/>
    <property type="match status" value="1"/>
</dbReference>
<dbReference type="Proteomes" id="UP001465755">
    <property type="component" value="Unassembled WGS sequence"/>
</dbReference>
<evidence type="ECO:0000313" key="4">
    <source>
        <dbReference type="Proteomes" id="UP001465755"/>
    </source>
</evidence>
<evidence type="ECO:0000256" key="2">
    <source>
        <dbReference type="SAM" id="MobiDB-lite"/>
    </source>
</evidence>
<name>A0AAW1P116_9CHLO</name>